<evidence type="ECO:0000256" key="3">
    <source>
        <dbReference type="ARBA" id="ARBA00022630"/>
    </source>
</evidence>
<protein>
    <submittedName>
        <fullName evidence="8">NAD(P)H-dependent oxidoreductase</fullName>
    </submittedName>
</protein>
<dbReference type="SUPFAM" id="SSF55469">
    <property type="entry name" value="FMN-dependent nitroreductase-like"/>
    <property type="match status" value="1"/>
</dbReference>
<dbReference type="EMBL" id="AP025943">
    <property type="protein sequence ID" value="BDL42765.1"/>
    <property type="molecule type" value="Genomic_DNA"/>
</dbReference>
<evidence type="ECO:0000259" key="7">
    <source>
        <dbReference type="Pfam" id="PF00881"/>
    </source>
</evidence>
<dbReference type="RefSeq" id="WP_215435306.1">
    <property type="nucleotide sequence ID" value="NZ_AP025943.1"/>
</dbReference>
<evidence type="ECO:0000256" key="4">
    <source>
        <dbReference type="ARBA" id="ARBA00022643"/>
    </source>
</evidence>
<keyword evidence="4" id="KW-0288">FMN</keyword>
<dbReference type="InterPro" id="IPR000415">
    <property type="entry name" value="Nitroreductase-like"/>
</dbReference>
<dbReference type="InterPro" id="IPR029479">
    <property type="entry name" value="Nitroreductase"/>
</dbReference>
<keyword evidence="3" id="KW-0285">Flavoprotein</keyword>
<comment type="similarity">
    <text evidence="2">Belongs to the nitroreductase family.</text>
</comment>
<organism evidence="8 9">
    <name type="scientific">Akkermansia biwaensis</name>
    <dbReference type="NCBI Taxonomy" id="2946555"/>
    <lineage>
        <taxon>Bacteria</taxon>
        <taxon>Pseudomonadati</taxon>
        <taxon>Verrucomicrobiota</taxon>
        <taxon>Verrucomicrobiia</taxon>
        <taxon>Verrucomicrobiales</taxon>
        <taxon>Akkermansiaceae</taxon>
        <taxon>Akkermansia</taxon>
    </lineage>
</organism>
<dbReference type="CDD" id="cd02149">
    <property type="entry name" value="NfsB-like"/>
    <property type="match status" value="1"/>
</dbReference>
<proteinExistence type="inferred from homology"/>
<keyword evidence="9" id="KW-1185">Reference proteome</keyword>
<keyword evidence="5" id="KW-0521">NADP</keyword>
<accession>A0ABM7ZDN1</accession>
<evidence type="ECO:0000313" key="9">
    <source>
        <dbReference type="Proteomes" id="UP001062263"/>
    </source>
</evidence>
<dbReference type="InterPro" id="IPR033878">
    <property type="entry name" value="NfsB-like"/>
</dbReference>
<dbReference type="Gene3D" id="3.40.109.10">
    <property type="entry name" value="NADH Oxidase"/>
    <property type="match status" value="1"/>
</dbReference>
<dbReference type="Pfam" id="PF00881">
    <property type="entry name" value="Nitroreductase"/>
    <property type="match status" value="1"/>
</dbReference>
<evidence type="ECO:0000256" key="6">
    <source>
        <dbReference type="ARBA" id="ARBA00023002"/>
    </source>
</evidence>
<gene>
    <name evidence="8" type="ORF">Abiwalacus_03390</name>
</gene>
<evidence type="ECO:0000256" key="5">
    <source>
        <dbReference type="ARBA" id="ARBA00022857"/>
    </source>
</evidence>
<comment type="cofactor">
    <cofactor evidence="1">
        <name>FMN</name>
        <dbReference type="ChEBI" id="CHEBI:58210"/>
    </cofactor>
</comment>
<dbReference type="PANTHER" id="PTHR43673:SF2">
    <property type="entry name" value="NITROREDUCTASE"/>
    <property type="match status" value="1"/>
</dbReference>
<dbReference type="PANTHER" id="PTHR43673">
    <property type="entry name" value="NAD(P)H NITROREDUCTASE YDGI-RELATED"/>
    <property type="match status" value="1"/>
</dbReference>
<evidence type="ECO:0000313" key="8">
    <source>
        <dbReference type="EMBL" id="BDL42765.1"/>
    </source>
</evidence>
<reference evidence="8" key="1">
    <citation type="submission" date="2022-06" db="EMBL/GenBank/DDBJ databases">
        <title>Akkermansia biwalacus sp. nov., an anaerobic mucin-degrading bacterium isolated from human intestine.</title>
        <authorList>
            <person name="Kobayashi Y."/>
            <person name="Inoue S."/>
            <person name="Kawahara T."/>
            <person name="Kohda N."/>
        </authorList>
    </citation>
    <scope>NUCLEOTIDE SEQUENCE</scope>
    <source>
        <strain evidence="8">WON2089</strain>
    </source>
</reference>
<feature type="domain" description="Nitroreductase" evidence="7">
    <location>
        <begin position="13"/>
        <end position="190"/>
    </location>
</feature>
<evidence type="ECO:0000256" key="2">
    <source>
        <dbReference type="ARBA" id="ARBA00007118"/>
    </source>
</evidence>
<evidence type="ECO:0000256" key="1">
    <source>
        <dbReference type="ARBA" id="ARBA00001917"/>
    </source>
</evidence>
<dbReference type="Proteomes" id="UP001062263">
    <property type="component" value="Chromosome"/>
</dbReference>
<sequence length="215" mass="24833">MNMNAQELIKTLEWRYATKIFNPDRRIPEADWNALLESLHLSPSSLGLQMWKFIDVQDPSVRAELRSVSWDQPQVTDSSRLVVFCARRGFSPEDVQRYLERIVEVRGVTMESLNLYRDRIVELAGSKSPDVLKAWLERQVYIALGFMMSCAADLRIDTCALEGMDPEAYDRILKLEDSPYYTLCALALGYRDEEADKYARLAKVRFDRGDVIQVI</sequence>
<keyword evidence="6" id="KW-0560">Oxidoreductase</keyword>
<name>A0ABM7ZDN1_9BACT</name>